<evidence type="ECO:0000313" key="2">
    <source>
        <dbReference type="EMBL" id="KZO94783.1"/>
    </source>
</evidence>
<feature type="region of interest" description="Disordered" evidence="1">
    <location>
        <begin position="1"/>
        <end position="65"/>
    </location>
</feature>
<proteinExistence type="predicted"/>
<gene>
    <name evidence="2" type="ORF">CALVIDRAFT_190050</name>
</gene>
<feature type="compositionally biased region" description="Low complexity" evidence="1">
    <location>
        <begin position="45"/>
        <end position="65"/>
    </location>
</feature>
<sequence length="180" mass="19467">MEGGQGREQSEAEAGPLSLFEPSGAGARKLIDQFTRPKSPHSKGHSVSPSSPSSLLLPPTTSSTPTRCYQLASSPFIRTSEHNNLQPRAHRQHTSDSCALSPPVAILLRWQPRPSSDIPLNQHCPPIQHAPSSSRHLNTQVDSLNQSHAAILLSTARVRAQPNYGDLAVLSGAAYQYHPF</sequence>
<evidence type="ECO:0000313" key="3">
    <source>
        <dbReference type="Proteomes" id="UP000076738"/>
    </source>
</evidence>
<keyword evidence="3" id="KW-1185">Reference proteome</keyword>
<organism evidence="2 3">
    <name type="scientific">Calocera viscosa (strain TUFC12733)</name>
    <dbReference type="NCBI Taxonomy" id="1330018"/>
    <lineage>
        <taxon>Eukaryota</taxon>
        <taxon>Fungi</taxon>
        <taxon>Dikarya</taxon>
        <taxon>Basidiomycota</taxon>
        <taxon>Agaricomycotina</taxon>
        <taxon>Dacrymycetes</taxon>
        <taxon>Dacrymycetales</taxon>
        <taxon>Dacrymycetaceae</taxon>
        <taxon>Calocera</taxon>
    </lineage>
</organism>
<evidence type="ECO:0000256" key="1">
    <source>
        <dbReference type="SAM" id="MobiDB-lite"/>
    </source>
</evidence>
<dbReference type="EMBL" id="KV417292">
    <property type="protein sequence ID" value="KZO94783.1"/>
    <property type="molecule type" value="Genomic_DNA"/>
</dbReference>
<reference evidence="2 3" key="1">
    <citation type="journal article" date="2016" name="Mol. Biol. Evol.">
        <title>Comparative Genomics of Early-Diverging Mushroom-Forming Fungi Provides Insights into the Origins of Lignocellulose Decay Capabilities.</title>
        <authorList>
            <person name="Nagy L.G."/>
            <person name="Riley R."/>
            <person name="Tritt A."/>
            <person name="Adam C."/>
            <person name="Daum C."/>
            <person name="Floudas D."/>
            <person name="Sun H."/>
            <person name="Yadav J.S."/>
            <person name="Pangilinan J."/>
            <person name="Larsson K.H."/>
            <person name="Matsuura K."/>
            <person name="Barry K."/>
            <person name="Labutti K."/>
            <person name="Kuo R."/>
            <person name="Ohm R.A."/>
            <person name="Bhattacharya S.S."/>
            <person name="Shirouzu T."/>
            <person name="Yoshinaga Y."/>
            <person name="Martin F.M."/>
            <person name="Grigoriev I.V."/>
            <person name="Hibbett D.S."/>
        </authorList>
    </citation>
    <scope>NUCLEOTIDE SEQUENCE [LARGE SCALE GENOMIC DNA]</scope>
    <source>
        <strain evidence="2 3">TUFC12733</strain>
    </source>
</reference>
<accession>A0A167KM06</accession>
<dbReference type="AlphaFoldDB" id="A0A167KM06"/>
<protein>
    <submittedName>
        <fullName evidence="2">Uncharacterized protein</fullName>
    </submittedName>
</protein>
<dbReference type="Proteomes" id="UP000076738">
    <property type="component" value="Unassembled WGS sequence"/>
</dbReference>
<name>A0A167KM06_CALVF</name>